<keyword evidence="2" id="KW-1185">Reference proteome</keyword>
<dbReference type="EMBL" id="RRYP01002130">
    <property type="protein sequence ID" value="TNV85122.1"/>
    <property type="molecule type" value="Genomic_DNA"/>
</dbReference>
<gene>
    <name evidence="1" type="ORF">FGO68_gene13505</name>
</gene>
<sequence>MQQLPNPTSPDVRVKKNFKVLSPNDIVLPTNDMVELNCLTLPPSSSTLLVPSSELVIKQDFLKLRQANRTNGIPSNSGYTHIHPIQMQQSIDGERNSFHNTQDQITLPNLKVVVTSNNQSQSQMNKGKIRDSLIEQKHEVQKRHSVQISNKPAVATANLLLSPIVDTERTLLPHQINGKSFGGKANQKLMQLLIQKNQIKIKQQNPLEIQLNKIGPSAGATGMSSISPPKKEKLSIKDIKFNFI</sequence>
<comment type="caution">
    <text evidence="1">The sequence shown here is derived from an EMBL/GenBank/DDBJ whole genome shotgun (WGS) entry which is preliminary data.</text>
</comment>
<evidence type="ECO:0000313" key="1">
    <source>
        <dbReference type="EMBL" id="TNV85122.1"/>
    </source>
</evidence>
<organism evidence="1 2">
    <name type="scientific">Halteria grandinella</name>
    <dbReference type="NCBI Taxonomy" id="5974"/>
    <lineage>
        <taxon>Eukaryota</taxon>
        <taxon>Sar</taxon>
        <taxon>Alveolata</taxon>
        <taxon>Ciliophora</taxon>
        <taxon>Intramacronucleata</taxon>
        <taxon>Spirotrichea</taxon>
        <taxon>Stichotrichia</taxon>
        <taxon>Sporadotrichida</taxon>
        <taxon>Halteriidae</taxon>
        <taxon>Halteria</taxon>
    </lineage>
</organism>
<accession>A0A8J8P131</accession>
<proteinExistence type="predicted"/>
<protein>
    <submittedName>
        <fullName evidence="1">Uncharacterized protein</fullName>
    </submittedName>
</protein>
<name>A0A8J8P131_HALGN</name>
<dbReference type="Proteomes" id="UP000785679">
    <property type="component" value="Unassembled WGS sequence"/>
</dbReference>
<evidence type="ECO:0000313" key="2">
    <source>
        <dbReference type="Proteomes" id="UP000785679"/>
    </source>
</evidence>
<reference evidence="1" key="1">
    <citation type="submission" date="2019-06" db="EMBL/GenBank/DDBJ databases">
        <authorList>
            <person name="Zheng W."/>
        </authorList>
    </citation>
    <scope>NUCLEOTIDE SEQUENCE</scope>
    <source>
        <strain evidence="1">QDHG01</strain>
    </source>
</reference>
<dbReference type="AlphaFoldDB" id="A0A8J8P131"/>